<proteinExistence type="predicted"/>
<dbReference type="SUPFAM" id="SSF48371">
    <property type="entry name" value="ARM repeat"/>
    <property type="match status" value="1"/>
</dbReference>
<evidence type="ECO:0000313" key="6">
    <source>
        <dbReference type="Proteomes" id="UP000663829"/>
    </source>
</evidence>
<keyword evidence="2" id="KW-0812">Transmembrane</keyword>
<dbReference type="Proteomes" id="UP000663829">
    <property type="component" value="Unassembled WGS sequence"/>
</dbReference>
<dbReference type="OrthoDB" id="9978456at2759"/>
<dbReference type="Pfam" id="PF13676">
    <property type="entry name" value="TIR_2"/>
    <property type="match status" value="1"/>
</dbReference>
<dbReference type="Proteomes" id="UP000681722">
    <property type="component" value="Unassembled WGS sequence"/>
</dbReference>
<dbReference type="InterPro" id="IPR016024">
    <property type="entry name" value="ARM-type_fold"/>
</dbReference>
<organism evidence="4 6">
    <name type="scientific">Didymodactylos carnosus</name>
    <dbReference type="NCBI Taxonomy" id="1234261"/>
    <lineage>
        <taxon>Eukaryota</taxon>
        <taxon>Metazoa</taxon>
        <taxon>Spiralia</taxon>
        <taxon>Gnathifera</taxon>
        <taxon>Rotifera</taxon>
        <taxon>Eurotatoria</taxon>
        <taxon>Bdelloidea</taxon>
        <taxon>Philodinida</taxon>
        <taxon>Philodinidae</taxon>
        <taxon>Didymodactylos</taxon>
    </lineage>
</organism>
<gene>
    <name evidence="4" type="ORF">GPM918_LOCUS36580</name>
    <name evidence="5" type="ORF">SRO942_LOCUS37324</name>
</gene>
<dbReference type="InterPro" id="IPR035897">
    <property type="entry name" value="Toll_tir_struct_dom_sf"/>
</dbReference>
<dbReference type="AlphaFoldDB" id="A0A815SV39"/>
<feature type="region of interest" description="Disordered" evidence="1">
    <location>
        <begin position="653"/>
        <end position="674"/>
    </location>
</feature>
<dbReference type="Gene3D" id="3.40.50.10140">
    <property type="entry name" value="Toll/interleukin-1 receptor homology (TIR) domain"/>
    <property type="match status" value="1"/>
</dbReference>
<evidence type="ECO:0000256" key="1">
    <source>
        <dbReference type="SAM" id="MobiDB-lite"/>
    </source>
</evidence>
<feature type="domain" description="TIR" evidence="3">
    <location>
        <begin position="513"/>
        <end position="631"/>
    </location>
</feature>
<feature type="transmembrane region" description="Helical" evidence="2">
    <location>
        <begin position="303"/>
        <end position="324"/>
    </location>
</feature>
<keyword evidence="6" id="KW-1185">Reference proteome</keyword>
<evidence type="ECO:0000313" key="5">
    <source>
        <dbReference type="EMBL" id="CAF4360688.1"/>
    </source>
</evidence>
<sequence length="774" mass="89917">MACIVTECCETLRNVACADQTILKLCFDKLIEEKLSIHDQSEILSALANVKFGVFGHELFSTFHDTYTNLLQKWNKGETLSNLESSIFKQIGALFTKLADEVTAIETLQQLLLNKPLMESMEICMQNVEYILQDGNLTAVSCMIHALRKIQTSRTEMQDDSSLLRLLDPILNCICSSYYMNVVKDFRSNSEILCVDQEFLLIACPHYIHYYWGKRREEAAQKLCDKMFNFYVETLERLVPDISEWNEPIIRCLRHIIALMCYIDTNEIKVEHYELHIKTIDLMLRILTSADNLLEKTEETNFLVYYCIGYLYSLTFVPTLLNVIEQKSLKQILLRYINVKHAEHVQFNAYRILAVLMNEDDIKTLTKPREITALFKSFLEKLIDDPYRQLRLRNTLVCLKTLVQHDEIKHEMVEQDVLPLLIRCATEPKFDVVQRQKHSLGLLWAMTFNEEATIILKEDQKFMVHVKSLLRSVEQDLRKVADGIVWKLDKEAQFMAKQEHNQSAIQVLASPSYKYDIMISYSHNDKDLCCQIRDKLIADGYRVWFDRDHLSGSIMQAMADAIENSYLVLICMSDTYKRSAYCQSEAHYAFECRRHLIPLVMKDRYRADGWLGIIVSGKLSIDFSKVVFEEAYEGLKKEVTQNGNRLSKVAVQEGRQNTGEDKPVKDQQQQQSENVYSYPDSIELWTEDHVKSFLLDKKLDAMLPLLNGINGLDLYEIYKMCHANDSMYQSLSKEMNVLHRTVLPISVYVRFNNELKKYVPQTTNKRKGVGCAIL</sequence>
<evidence type="ECO:0000313" key="4">
    <source>
        <dbReference type="EMBL" id="CAF1498636.1"/>
    </source>
</evidence>
<dbReference type="GO" id="GO:0007165">
    <property type="term" value="P:signal transduction"/>
    <property type="evidence" value="ECO:0007669"/>
    <property type="project" value="InterPro"/>
</dbReference>
<dbReference type="EMBL" id="CAJOBC010087763">
    <property type="protein sequence ID" value="CAF4360688.1"/>
    <property type="molecule type" value="Genomic_DNA"/>
</dbReference>
<keyword evidence="2" id="KW-1133">Transmembrane helix</keyword>
<protein>
    <recommendedName>
        <fullName evidence="3">TIR domain-containing protein</fullName>
    </recommendedName>
</protein>
<keyword evidence="2" id="KW-0472">Membrane</keyword>
<evidence type="ECO:0000256" key="2">
    <source>
        <dbReference type="SAM" id="Phobius"/>
    </source>
</evidence>
<dbReference type="PANTHER" id="PTHR46270">
    <property type="entry name" value="ARMADILLO-TYPE FOLD-RELATED"/>
    <property type="match status" value="1"/>
</dbReference>
<name>A0A815SV39_9BILA</name>
<dbReference type="InterPro" id="IPR000157">
    <property type="entry name" value="TIR_dom"/>
</dbReference>
<comment type="caution">
    <text evidence="4">The sequence shown here is derived from an EMBL/GenBank/DDBJ whole genome shotgun (WGS) entry which is preliminary data.</text>
</comment>
<dbReference type="EMBL" id="CAJNOQ010022251">
    <property type="protein sequence ID" value="CAF1498636.1"/>
    <property type="molecule type" value="Genomic_DNA"/>
</dbReference>
<dbReference type="PANTHER" id="PTHR46270:SF2">
    <property type="entry name" value="TIR DOMAIN-CONTAINING PROTEIN"/>
    <property type="match status" value="1"/>
</dbReference>
<dbReference type="Gene3D" id="1.25.10.10">
    <property type="entry name" value="Leucine-rich Repeat Variant"/>
    <property type="match status" value="1"/>
</dbReference>
<dbReference type="PROSITE" id="PS50104">
    <property type="entry name" value="TIR"/>
    <property type="match status" value="1"/>
</dbReference>
<dbReference type="InterPro" id="IPR011989">
    <property type="entry name" value="ARM-like"/>
</dbReference>
<evidence type="ECO:0000259" key="3">
    <source>
        <dbReference type="PROSITE" id="PS50104"/>
    </source>
</evidence>
<dbReference type="SUPFAM" id="SSF52200">
    <property type="entry name" value="Toll/Interleukin receptor TIR domain"/>
    <property type="match status" value="1"/>
</dbReference>
<reference evidence="4" key="1">
    <citation type="submission" date="2021-02" db="EMBL/GenBank/DDBJ databases">
        <authorList>
            <person name="Nowell W R."/>
        </authorList>
    </citation>
    <scope>NUCLEOTIDE SEQUENCE</scope>
</reference>
<accession>A0A815SV39</accession>